<evidence type="ECO:0000313" key="1">
    <source>
        <dbReference type="EMBL" id="QGZ37646.1"/>
    </source>
</evidence>
<dbReference type="EMBL" id="VLKW01000010">
    <property type="protein sequence ID" value="TWI43991.1"/>
    <property type="molecule type" value="Genomic_DNA"/>
</dbReference>
<dbReference type="OrthoDB" id="8756498at2"/>
<dbReference type="EMBL" id="CP046904">
    <property type="protein sequence ID" value="QGZ37646.1"/>
    <property type="molecule type" value="Genomic_DNA"/>
</dbReference>
<dbReference type="Proteomes" id="UP000315112">
    <property type="component" value="Unassembled WGS sequence"/>
</dbReference>
<reference evidence="2" key="2">
    <citation type="submission" date="2019-07" db="EMBL/GenBank/DDBJ databases">
        <authorList>
            <person name="Whitman W."/>
            <person name="Huntemann M."/>
            <person name="Clum A."/>
            <person name="Pillay M."/>
            <person name="Palaniappan K."/>
            <person name="Varghese N."/>
            <person name="Mikhailova N."/>
            <person name="Stamatis D."/>
            <person name="Reddy T."/>
            <person name="Daum C."/>
            <person name="Shapiro N."/>
            <person name="Ivanova N."/>
            <person name="Kyrpides N."/>
            <person name="Woyke T."/>
        </authorList>
    </citation>
    <scope>NUCLEOTIDE SEQUENCE</scope>
    <source>
        <strain evidence="2">CGMCC 1.10685</strain>
    </source>
</reference>
<dbReference type="AlphaFoldDB" id="A0A562PHS3"/>
<proteinExistence type="predicted"/>
<keyword evidence="4" id="KW-1185">Reference proteome</keyword>
<name>A0A562PHS3_9BURK</name>
<dbReference type="RefSeq" id="WP_145879424.1">
    <property type="nucleotide sequence ID" value="NZ_CP046904.1"/>
</dbReference>
<reference evidence="1 4" key="3">
    <citation type="submission" date="2019-12" db="EMBL/GenBank/DDBJ databases">
        <title>Draft Genome Sequences of Six Type Strains of the Genus Massilia.</title>
        <authorList>
            <person name="Miess H."/>
            <person name="Frediansyah A."/>
            <person name="Goeker M."/>
            <person name="Gross H."/>
        </authorList>
    </citation>
    <scope>NUCLEOTIDE SEQUENCE [LARGE SCALE GENOMIC DNA]</scope>
    <source>
        <strain evidence="1 4">DSM 26639</strain>
    </source>
</reference>
<evidence type="ECO:0000313" key="3">
    <source>
        <dbReference type="Proteomes" id="UP000315112"/>
    </source>
</evidence>
<dbReference type="Proteomes" id="UP000437862">
    <property type="component" value="Chromosome"/>
</dbReference>
<organism evidence="2 3">
    <name type="scientific">Pseudoduganella flava</name>
    <dbReference type="NCBI Taxonomy" id="871742"/>
    <lineage>
        <taxon>Bacteria</taxon>
        <taxon>Pseudomonadati</taxon>
        <taxon>Pseudomonadota</taxon>
        <taxon>Betaproteobacteria</taxon>
        <taxon>Burkholderiales</taxon>
        <taxon>Oxalobacteraceae</taxon>
        <taxon>Telluria group</taxon>
        <taxon>Pseudoduganella</taxon>
    </lineage>
</organism>
<evidence type="ECO:0000313" key="2">
    <source>
        <dbReference type="EMBL" id="TWI43991.1"/>
    </source>
</evidence>
<accession>A0A562PHS3</accession>
<evidence type="ECO:0000313" key="4">
    <source>
        <dbReference type="Proteomes" id="UP000437862"/>
    </source>
</evidence>
<gene>
    <name evidence="1" type="ORF">GO485_00300</name>
    <name evidence="2" type="ORF">IP92_04509</name>
</gene>
<reference evidence="2 3" key="1">
    <citation type="journal article" date="2015" name="Stand. Genomic Sci.">
        <title>Genomic Encyclopedia of Bacterial and Archaeal Type Strains, Phase III: the genomes of soil and plant-associated and newly described type strains.</title>
        <authorList>
            <person name="Whitman W.B."/>
            <person name="Woyke T."/>
            <person name="Klenk H.P."/>
            <person name="Zhou Y."/>
            <person name="Lilburn T.G."/>
            <person name="Beck B.J."/>
            <person name="De Vos P."/>
            <person name="Vandamme P."/>
            <person name="Eisen J.A."/>
            <person name="Garrity G."/>
            <person name="Hugenholtz P."/>
            <person name="Kyrpides N.C."/>
        </authorList>
    </citation>
    <scope>NUCLEOTIDE SEQUENCE [LARGE SCALE GENOMIC DNA]</scope>
    <source>
        <strain evidence="2 3">CGMCC 1.10685</strain>
    </source>
</reference>
<protein>
    <submittedName>
        <fullName evidence="2">Uncharacterized protein</fullName>
    </submittedName>
</protein>
<sequence>MSTANYHVFGLGAGTDDLYYIGWMDKSPDHEQEKIYSDLADDSHGDIARWVRQARDTGKIDIFEIETAGTPEEARDSALFWCGYYRSLGLQVVTDRC</sequence>